<dbReference type="GO" id="GO:0016639">
    <property type="term" value="F:oxidoreductase activity, acting on the CH-NH2 group of donors, NAD or NADP as acceptor"/>
    <property type="evidence" value="ECO:0007669"/>
    <property type="project" value="InterPro"/>
</dbReference>
<evidence type="ECO:0000256" key="4">
    <source>
        <dbReference type="PIRSR" id="PIRSR000188-1"/>
    </source>
</evidence>
<dbReference type="SUPFAM" id="SSF53223">
    <property type="entry name" value="Aminoacid dehydrogenase-like, N-terminal domain"/>
    <property type="match status" value="1"/>
</dbReference>
<dbReference type="InterPro" id="IPR006096">
    <property type="entry name" value="Glu/Leu/Phe/Val/Trp_DH_C"/>
</dbReference>
<dbReference type="Gene3D" id="3.40.50.720">
    <property type="entry name" value="NAD(P)-binding Rossmann-like Domain"/>
    <property type="match status" value="1"/>
</dbReference>
<feature type="domain" description="Glutamate/phenylalanine/leucine/valine/L-tryptophan dehydrogenase C-terminal" evidence="7">
    <location>
        <begin position="149"/>
        <end position="362"/>
    </location>
</feature>
<evidence type="ECO:0000256" key="3">
    <source>
        <dbReference type="ARBA" id="ARBA00023027"/>
    </source>
</evidence>
<dbReference type="Proteomes" id="UP000187486">
    <property type="component" value="Unassembled WGS sequence"/>
</dbReference>
<evidence type="ECO:0000313" key="9">
    <source>
        <dbReference type="Proteomes" id="UP000187486"/>
    </source>
</evidence>
<dbReference type="PANTHER" id="PTHR42722">
    <property type="entry name" value="LEUCINE DEHYDROGENASE"/>
    <property type="match status" value="1"/>
</dbReference>
<dbReference type="InterPro" id="IPR006095">
    <property type="entry name" value="Glu/Leu/Phe/Val/Trp_DH"/>
</dbReference>
<evidence type="ECO:0000256" key="6">
    <source>
        <dbReference type="RuleBase" id="RU004417"/>
    </source>
</evidence>
<dbReference type="RefSeq" id="WP_076167845.1">
    <property type="nucleotide sequence ID" value="NZ_JBEZVB010000056.1"/>
</dbReference>
<reference evidence="8 9" key="1">
    <citation type="submission" date="2016-01" db="EMBL/GenBank/DDBJ databases">
        <title>Amycolatopsis coloradensis genome sequencing and assembly.</title>
        <authorList>
            <person name="Mayilraj S."/>
        </authorList>
    </citation>
    <scope>NUCLEOTIDE SEQUENCE [LARGE SCALE GENOMIC DNA]</scope>
    <source>
        <strain evidence="8 9">DSM 44225</strain>
    </source>
</reference>
<organism evidence="8 9">
    <name type="scientific">Amycolatopsis coloradensis</name>
    <dbReference type="NCBI Taxonomy" id="76021"/>
    <lineage>
        <taxon>Bacteria</taxon>
        <taxon>Bacillati</taxon>
        <taxon>Actinomycetota</taxon>
        <taxon>Actinomycetes</taxon>
        <taxon>Pseudonocardiales</taxon>
        <taxon>Pseudonocardiaceae</taxon>
        <taxon>Amycolatopsis</taxon>
    </lineage>
</organism>
<dbReference type="InterPro" id="IPR036291">
    <property type="entry name" value="NAD(P)-bd_dom_sf"/>
</dbReference>
<keyword evidence="9" id="KW-1185">Reference proteome</keyword>
<feature type="binding site" evidence="5">
    <location>
        <begin position="188"/>
        <end position="193"/>
    </location>
    <ligand>
        <name>NAD(+)</name>
        <dbReference type="ChEBI" id="CHEBI:57540"/>
    </ligand>
</feature>
<evidence type="ECO:0000256" key="1">
    <source>
        <dbReference type="ARBA" id="ARBA00006382"/>
    </source>
</evidence>
<dbReference type="GO" id="GO:0000166">
    <property type="term" value="F:nucleotide binding"/>
    <property type="evidence" value="ECO:0007669"/>
    <property type="project" value="UniProtKB-KW"/>
</dbReference>
<dbReference type="EMBL" id="MQUQ01000028">
    <property type="protein sequence ID" value="OLZ44147.1"/>
    <property type="molecule type" value="Genomic_DNA"/>
</dbReference>
<dbReference type="PRINTS" id="PR00082">
    <property type="entry name" value="GLFDHDRGNASE"/>
</dbReference>
<dbReference type="Pfam" id="PF02812">
    <property type="entry name" value="ELFV_dehydrog_N"/>
    <property type="match status" value="1"/>
</dbReference>
<dbReference type="CDD" id="cd01075">
    <property type="entry name" value="NAD_bind_Leu_Phe_Val_DH"/>
    <property type="match status" value="1"/>
</dbReference>
<comment type="similarity">
    <text evidence="1 6">Belongs to the Glu/Leu/Phe/Val dehydrogenases family.</text>
</comment>
<proteinExistence type="inferred from homology"/>
<dbReference type="InterPro" id="IPR016211">
    <property type="entry name" value="Glu/Phe/Leu/Val/Trp_DH_bac/arc"/>
</dbReference>
<dbReference type="PROSITE" id="PS00074">
    <property type="entry name" value="GLFV_DEHYDROGENASE"/>
    <property type="match status" value="1"/>
</dbReference>
<dbReference type="SUPFAM" id="SSF51735">
    <property type="entry name" value="NAD(P)-binding Rossmann-fold domains"/>
    <property type="match status" value="1"/>
</dbReference>
<evidence type="ECO:0000256" key="5">
    <source>
        <dbReference type="PIRSR" id="PIRSR000188-2"/>
    </source>
</evidence>
<keyword evidence="3 5" id="KW-0520">NAD</keyword>
<dbReference type="PANTHER" id="PTHR42722:SF1">
    <property type="entry name" value="VALINE DEHYDROGENASE"/>
    <property type="match status" value="1"/>
</dbReference>
<keyword evidence="5" id="KW-0547">Nucleotide-binding</keyword>
<dbReference type="Pfam" id="PF00208">
    <property type="entry name" value="ELFV_dehydrog"/>
    <property type="match status" value="1"/>
</dbReference>
<protein>
    <submittedName>
        <fullName evidence="8">Valine dehydrogenase</fullName>
    </submittedName>
</protein>
<evidence type="ECO:0000259" key="7">
    <source>
        <dbReference type="SMART" id="SM00839"/>
    </source>
</evidence>
<dbReference type="InterPro" id="IPR046346">
    <property type="entry name" value="Aminoacid_DH-like_N_sf"/>
</dbReference>
<comment type="caution">
    <text evidence="8">The sequence shown here is derived from an EMBL/GenBank/DDBJ whole genome shotgun (WGS) entry which is preliminary data.</text>
</comment>
<dbReference type="SMART" id="SM00839">
    <property type="entry name" value="ELFV_dehydrog"/>
    <property type="match status" value="1"/>
</dbReference>
<dbReference type="GO" id="GO:0006520">
    <property type="term" value="P:amino acid metabolic process"/>
    <property type="evidence" value="ECO:0007669"/>
    <property type="project" value="InterPro"/>
</dbReference>
<accession>A0A1R0KFM0</accession>
<dbReference type="InterPro" id="IPR033524">
    <property type="entry name" value="Glu/Leu/Phe/Val_DH_AS"/>
</dbReference>
<dbReference type="InterPro" id="IPR006097">
    <property type="entry name" value="Glu/Leu/Phe/Val/Trp_DH_dimer"/>
</dbReference>
<name>A0A1R0KFM0_9PSEU</name>
<feature type="active site" description="Proton donor/acceptor" evidence="4">
    <location>
        <position position="88"/>
    </location>
</feature>
<evidence type="ECO:0000256" key="2">
    <source>
        <dbReference type="ARBA" id="ARBA00023002"/>
    </source>
</evidence>
<dbReference type="STRING" id="76021.BS329_37615"/>
<gene>
    <name evidence="8" type="ORF">BS329_37615</name>
</gene>
<dbReference type="PIRSF" id="PIRSF000188">
    <property type="entry name" value="Phe_leu_dh"/>
    <property type="match status" value="1"/>
</dbReference>
<evidence type="ECO:0000313" key="8">
    <source>
        <dbReference type="EMBL" id="OLZ44147.1"/>
    </source>
</evidence>
<dbReference type="AlphaFoldDB" id="A0A1R0KFM0"/>
<keyword evidence="2 6" id="KW-0560">Oxidoreductase</keyword>
<dbReference type="Gene3D" id="3.40.50.10860">
    <property type="entry name" value="Leucine Dehydrogenase, chain A, domain 1"/>
    <property type="match status" value="1"/>
</dbReference>
<sequence>MSTFTRSAPLAAIGPDTFEHEQVVLCQDPASNLKVIIAIHSTALGPALGGTRFRAYPSDEEAVKDALDLSRGMSYKNAMAGLAFGGGKAVIVGDPVRGKSEELLLAFGRCVAALGGRFITGPDLGTDIPDMEVAARVCRWTVALSREGGDAGDTSGFTAQGLIHAMRAAARYRWGSTSLQGRVVGVAGLGKVGRRLVRLLVQEGAKVIVADVRAEPVRRVVKEFPQAIAVEDPEALIRFDGMDVYAPCAVGGVLDTAVASALTAEVICGAANNQLAHPDVERRFASRGMLYLPDYVVNAGGAIRAAGETLGYSLRESADKVEQIFDTTLQVLEHAESAGILPGEAADRTARRRITAAAEDQARGLADHT</sequence>